<dbReference type="AlphaFoldDB" id="A0A1T4LFY2"/>
<dbReference type="Proteomes" id="UP000190389">
    <property type="component" value="Unassembled WGS sequence"/>
</dbReference>
<dbReference type="RefSeq" id="WP_078747160.1">
    <property type="nucleotide sequence ID" value="NZ_CP137850.1"/>
</dbReference>
<dbReference type="OrthoDB" id="397736at2"/>
<protein>
    <submittedName>
        <fullName evidence="1">Uncharacterized protein</fullName>
    </submittedName>
</protein>
<sequence length="190" mass="22651">MRQGLKKFKSETQGARTREGALIGENFVRDILEAFGIEDLSKTQFQKQFYYETITIRTSLKPDFIINNSSTGKNIYKGVDYLFIESKFKQISGSDWEKLESNFGFHDWFYNELCNVKCKTIVILTGYWSILERKYPLFMNYFKLKYGKETIFDFASQPEIKRFARFLNVDWTDELDKKVSEIYNKYQQIK</sequence>
<name>A0A1T4LFY2_9BACT</name>
<proteinExistence type="predicted"/>
<gene>
    <name evidence="1" type="ORF">SAMN02745154_00436</name>
</gene>
<evidence type="ECO:0000313" key="2">
    <source>
        <dbReference type="Proteomes" id="UP000190389"/>
    </source>
</evidence>
<evidence type="ECO:0000313" key="1">
    <source>
        <dbReference type="EMBL" id="SJZ53507.1"/>
    </source>
</evidence>
<reference evidence="2" key="1">
    <citation type="submission" date="2017-02" db="EMBL/GenBank/DDBJ databases">
        <authorList>
            <person name="Varghese N."/>
            <person name="Submissions S."/>
        </authorList>
    </citation>
    <scope>NUCLEOTIDE SEQUENCE [LARGE SCALE GENOMIC DNA]</scope>
    <source>
        <strain evidence="2">ATCC 27862</strain>
    </source>
</reference>
<dbReference type="EMBL" id="FUXF01000013">
    <property type="protein sequence ID" value="SJZ53507.1"/>
    <property type="molecule type" value="Genomic_DNA"/>
</dbReference>
<accession>A0A1T4LFY2</accession>
<keyword evidence="2" id="KW-1185">Reference proteome</keyword>
<organism evidence="1 2">
    <name type="scientific">Mycoplasmopsis verecunda</name>
    <dbReference type="NCBI Taxonomy" id="171291"/>
    <lineage>
        <taxon>Bacteria</taxon>
        <taxon>Bacillati</taxon>
        <taxon>Mycoplasmatota</taxon>
        <taxon>Mycoplasmoidales</taxon>
        <taxon>Metamycoplasmataceae</taxon>
        <taxon>Mycoplasmopsis</taxon>
    </lineage>
</organism>